<dbReference type="RefSeq" id="XP_004353556.1">
    <property type="nucleotide sequence ID" value="XM_004353504.1"/>
</dbReference>
<feature type="compositionally biased region" description="Basic and acidic residues" evidence="1">
    <location>
        <begin position="1"/>
        <end position="15"/>
    </location>
</feature>
<dbReference type="PANTHER" id="PTHR31596">
    <property type="entry name" value="T-CELL ACTIVATION INHIBITOR, MITOCHONDRIAL"/>
    <property type="match status" value="1"/>
</dbReference>
<dbReference type="GeneID" id="14925028"/>
<evidence type="ECO:0000256" key="1">
    <source>
        <dbReference type="SAM" id="MobiDB-lite"/>
    </source>
</evidence>
<name>L8HH64_ACACF</name>
<gene>
    <name evidence="2" type="ORF">ACA1_144190</name>
</gene>
<proteinExistence type="predicted"/>
<feature type="region of interest" description="Disordered" evidence="1">
    <location>
        <begin position="1"/>
        <end position="37"/>
    </location>
</feature>
<reference evidence="2 3" key="1">
    <citation type="journal article" date="2013" name="Genome Biol.">
        <title>Genome of Acanthamoeba castellanii highlights extensive lateral gene transfer and early evolution of tyrosine kinase signaling.</title>
        <authorList>
            <person name="Clarke M."/>
            <person name="Lohan A.J."/>
            <person name="Liu B."/>
            <person name="Lagkouvardos I."/>
            <person name="Roy S."/>
            <person name="Zafar N."/>
            <person name="Bertelli C."/>
            <person name="Schilde C."/>
            <person name="Kianianmomeni A."/>
            <person name="Burglin T.R."/>
            <person name="Frech C."/>
            <person name="Turcotte B."/>
            <person name="Kopec K.O."/>
            <person name="Synnott J.M."/>
            <person name="Choo C."/>
            <person name="Paponov I."/>
            <person name="Finkler A."/>
            <person name="Soon Heng Tan C."/>
            <person name="Hutchins A.P."/>
            <person name="Weinmeier T."/>
            <person name="Rattei T."/>
            <person name="Chu J.S."/>
            <person name="Gimenez G."/>
            <person name="Irimia M."/>
            <person name="Rigden D.J."/>
            <person name="Fitzpatrick D.A."/>
            <person name="Lorenzo-Morales J."/>
            <person name="Bateman A."/>
            <person name="Chiu C.H."/>
            <person name="Tang P."/>
            <person name="Hegemann P."/>
            <person name="Fromm H."/>
            <person name="Raoult D."/>
            <person name="Greub G."/>
            <person name="Miranda-Saavedra D."/>
            <person name="Chen N."/>
            <person name="Nash P."/>
            <person name="Ginger M.L."/>
            <person name="Horn M."/>
            <person name="Schaap P."/>
            <person name="Caler L."/>
            <person name="Loftus B."/>
        </authorList>
    </citation>
    <scope>NUCLEOTIDE SEQUENCE [LARGE SCALE GENOMIC DNA]</scope>
    <source>
        <strain evidence="2 3">Neff</strain>
    </source>
</reference>
<evidence type="ECO:0000313" key="3">
    <source>
        <dbReference type="Proteomes" id="UP000011083"/>
    </source>
</evidence>
<feature type="compositionally biased region" description="Low complexity" evidence="1">
    <location>
        <begin position="456"/>
        <end position="473"/>
    </location>
</feature>
<feature type="region of interest" description="Disordered" evidence="1">
    <location>
        <begin position="447"/>
        <end position="483"/>
    </location>
</feature>
<evidence type="ECO:0008006" key="4">
    <source>
        <dbReference type="Google" id="ProtNLM"/>
    </source>
</evidence>
<accession>L8HH64</accession>
<feature type="region of interest" description="Disordered" evidence="1">
    <location>
        <begin position="384"/>
        <end position="422"/>
    </location>
</feature>
<evidence type="ECO:0000313" key="2">
    <source>
        <dbReference type="EMBL" id="ELR24028.1"/>
    </source>
</evidence>
<feature type="compositionally biased region" description="Basic residues" evidence="1">
    <location>
        <begin position="18"/>
        <end position="30"/>
    </location>
</feature>
<dbReference type="Proteomes" id="UP000011083">
    <property type="component" value="Unassembled WGS sequence"/>
</dbReference>
<dbReference type="KEGG" id="acan:ACA1_144190"/>
<protein>
    <recommendedName>
        <fullName evidence="4">DUF4460 domain-containing protein</fullName>
    </recommendedName>
</protein>
<dbReference type="EMBL" id="KB007840">
    <property type="protein sequence ID" value="ELR24028.1"/>
    <property type="molecule type" value="Genomic_DNA"/>
</dbReference>
<dbReference type="PANTHER" id="PTHR31596:SF1">
    <property type="entry name" value="T-CELL ACTIVATION INHIBITOR, MITOCHONDRIAL"/>
    <property type="match status" value="1"/>
</dbReference>
<dbReference type="GO" id="GO:0005739">
    <property type="term" value="C:mitochondrion"/>
    <property type="evidence" value="ECO:0007669"/>
    <property type="project" value="TreeGrafter"/>
</dbReference>
<keyword evidence="3" id="KW-1185">Reference proteome</keyword>
<feature type="region of interest" description="Disordered" evidence="1">
    <location>
        <begin position="118"/>
        <end position="143"/>
    </location>
</feature>
<feature type="compositionally biased region" description="Acidic residues" evidence="1">
    <location>
        <begin position="407"/>
        <end position="416"/>
    </location>
</feature>
<dbReference type="InterPro" id="IPR027986">
    <property type="entry name" value="TCAIM"/>
</dbReference>
<organism evidence="2 3">
    <name type="scientific">Acanthamoeba castellanii (strain ATCC 30010 / Neff)</name>
    <dbReference type="NCBI Taxonomy" id="1257118"/>
    <lineage>
        <taxon>Eukaryota</taxon>
        <taxon>Amoebozoa</taxon>
        <taxon>Discosea</taxon>
        <taxon>Longamoebia</taxon>
        <taxon>Centramoebida</taxon>
        <taxon>Acanthamoebidae</taxon>
        <taxon>Acanthamoeba</taxon>
    </lineage>
</organism>
<dbReference type="AlphaFoldDB" id="L8HH64"/>
<sequence>MHQQRHGDYDSEQQQRSRGQRSKRGPRSGGRKTEEVRSWRRQLLLRVHPDLFQAPQHAHARAVNQRSLQAFQSLVALAGHTPSSTSTTTTSLPAVDDAHPLFTFHFYLRPAHVEADSDDVADVPPRASTTTAEGSSSGGGEEELREVRYAFHPAPEVRRNAVRLRRAAEECMLQLFSLAGLIQPFAASPTPELKTQDGWIRTNWNEDALRQKAIEAIRFAPAEVKMSYQEELAAMLDPDMIFFDKLTHSQKMRAVESLTMNLERLGYADWAHLPLLIGKQYSRRAEGIVVIPYNFTVPRLVEYLNKHLADIKREREHIRADVHLIADLSHRLQERLGLQDVSVWGSKRAAIGCLQRLTDIAGHMASHNLTHATLVLTDLISAPQPQEDEDEREEEQEDGGLKVDGTTTEEELDEPEEQFRYDPSTRRLFVRKDFNKAGLLAYLRRVRPRPDDIVEAPPSSTAPPTLATSSSSAFLKSAQVPTS</sequence>
<dbReference type="VEuPathDB" id="AmoebaDB:ACA1_144190"/>
<feature type="compositionally biased region" description="Acidic residues" evidence="1">
    <location>
        <begin position="386"/>
        <end position="398"/>
    </location>
</feature>